<proteinExistence type="predicted"/>
<dbReference type="EMBL" id="JACMSC010000022">
    <property type="protein sequence ID" value="KAG6468246.1"/>
    <property type="molecule type" value="Genomic_DNA"/>
</dbReference>
<protein>
    <submittedName>
        <fullName evidence="2">Uncharacterized protein</fullName>
    </submittedName>
</protein>
<dbReference type="Proteomes" id="UP000734854">
    <property type="component" value="Unassembled WGS sequence"/>
</dbReference>
<organism evidence="2 3">
    <name type="scientific">Zingiber officinale</name>
    <name type="common">Ginger</name>
    <name type="synonym">Amomum zingiber</name>
    <dbReference type="NCBI Taxonomy" id="94328"/>
    <lineage>
        <taxon>Eukaryota</taxon>
        <taxon>Viridiplantae</taxon>
        <taxon>Streptophyta</taxon>
        <taxon>Embryophyta</taxon>
        <taxon>Tracheophyta</taxon>
        <taxon>Spermatophyta</taxon>
        <taxon>Magnoliopsida</taxon>
        <taxon>Liliopsida</taxon>
        <taxon>Zingiberales</taxon>
        <taxon>Zingiberaceae</taxon>
        <taxon>Zingiber</taxon>
    </lineage>
</organism>
<accession>A0A8J5BWD2</accession>
<evidence type="ECO:0000256" key="1">
    <source>
        <dbReference type="SAM" id="MobiDB-lite"/>
    </source>
</evidence>
<comment type="caution">
    <text evidence="2">The sequence shown here is derived from an EMBL/GenBank/DDBJ whole genome shotgun (WGS) entry which is preliminary data.</text>
</comment>
<reference evidence="2 3" key="1">
    <citation type="submission" date="2020-08" db="EMBL/GenBank/DDBJ databases">
        <title>Plant Genome Project.</title>
        <authorList>
            <person name="Zhang R.-G."/>
        </authorList>
    </citation>
    <scope>NUCLEOTIDE SEQUENCE [LARGE SCALE GENOMIC DNA]</scope>
    <source>
        <tissue evidence="2">Rhizome</tissue>
    </source>
</reference>
<name>A0A8J5BWD2_ZINOF</name>
<feature type="region of interest" description="Disordered" evidence="1">
    <location>
        <begin position="86"/>
        <end position="107"/>
    </location>
</feature>
<gene>
    <name evidence="2" type="ORF">ZIOFF_072819</name>
</gene>
<feature type="compositionally biased region" description="Polar residues" evidence="1">
    <location>
        <begin position="91"/>
        <end position="107"/>
    </location>
</feature>
<sequence length="107" mass="11399">MPTKLYVWHSRVMKPLVSCAARLVAAACSPRRARSRVVPLAAVALPSGLVDDVLMLAEAASSLRSERSGGLRDEHLCFVSSGSSLPLGHSDASSSVFFHTQPSRPVQ</sequence>
<dbReference type="AlphaFoldDB" id="A0A8J5BWD2"/>
<evidence type="ECO:0000313" key="2">
    <source>
        <dbReference type="EMBL" id="KAG6468246.1"/>
    </source>
</evidence>
<evidence type="ECO:0000313" key="3">
    <source>
        <dbReference type="Proteomes" id="UP000734854"/>
    </source>
</evidence>
<keyword evidence="3" id="KW-1185">Reference proteome</keyword>